<feature type="compositionally biased region" description="Pro residues" evidence="1">
    <location>
        <begin position="80"/>
        <end position="90"/>
    </location>
</feature>
<evidence type="ECO:0000313" key="2">
    <source>
        <dbReference type="EMBL" id="GJM87750.1"/>
    </source>
</evidence>
<sequence>MRMKRSTAAIKEYLTAAVNMEKKMSTSCSSSEAPAQAMAPVRTTAVALAGSGERMSRHRISDSEGNDGRPFCSFSSPSAGGPPPPSPPPDAARATARRGPRGRREERVVLGVGSLERSSGRGGAGEERS</sequence>
<reference evidence="2" key="2">
    <citation type="submission" date="2021-12" db="EMBL/GenBank/DDBJ databases">
        <title>Resequencing data analysis of finger millet.</title>
        <authorList>
            <person name="Hatakeyama M."/>
            <person name="Aluri S."/>
            <person name="Balachadran M.T."/>
            <person name="Sivarajan S.R."/>
            <person name="Poveda L."/>
            <person name="Shimizu-Inatsugi R."/>
            <person name="Schlapbach R."/>
            <person name="Sreeman S.M."/>
            <person name="Shimizu K.K."/>
        </authorList>
    </citation>
    <scope>NUCLEOTIDE SEQUENCE</scope>
</reference>
<name>A0AAV5BN34_ELECO</name>
<protein>
    <submittedName>
        <fullName evidence="2">Uncharacterized protein</fullName>
    </submittedName>
</protein>
<dbReference type="AlphaFoldDB" id="A0AAV5BN34"/>
<dbReference type="EMBL" id="BQKI01000002">
    <property type="protein sequence ID" value="GJM87750.1"/>
    <property type="molecule type" value="Genomic_DNA"/>
</dbReference>
<dbReference type="Proteomes" id="UP001054889">
    <property type="component" value="Unassembled WGS sequence"/>
</dbReference>
<comment type="caution">
    <text evidence="2">The sequence shown here is derived from an EMBL/GenBank/DDBJ whole genome shotgun (WGS) entry which is preliminary data.</text>
</comment>
<feature type="region of interest" description="Disordered" evidence="1">
    <location>
        <begin position="45"/>
        <end position="129"/>
    </location>
</feature>
<gene>
    <name evidence="2" type="primary">ga03740</name>
    <name evidence="2" type="ORF">PR202_ga03740</name>
</gene>
<organism evidence="2 3">
    <name type="scientific">Eleusine coracana subsp. coracana</name>
    <dbReference type="NCBI Taxonomy" id="191504"/>
    <lineage>
        <taxon>Eukaryota</taxon>
        <taxon>Viridiplantae</taxon>
        <taxon>Streptophyta</taxon>
        <taxon>Embryophyta</taxon>
        <taxon>Tracheophyta</taxon>
        <taxon>Spermatophyta</taxon>
        <taxon>Magnoliopsida</taxon>
        <taxon>Liliopsida</taxon>
        <taxon>Poales</taxon>
        <taxon>Poaceae</taxon>
        <taxon>PACMAD clade</taxon>
        <taxon>Chloridoideae</taxon>
        <taxon>Cynodonteae</taxon>
        <taxon>Eleusininae</taxon>
        <taxon>Eleusine</taxon>
    </lineage>
</organism>
<accession>A0AAV5BN34</accession>
<proteinExistence type="predicted"/>
<evidence type="ECO:0000256" key="1">
    <source>
        <dbReference type="SAM" id="MobiDB-lite"/>
    </source>
</evidence>
<reference evidence="2" key="1">
    <citation type="journal article" date="2018" name="DNA Res.">
        <title>Multiple hybrid de novo genome assembly of finger millet, an orphan allotetraploid crop.</title>
        <authorList>
            <person name="Hatakeyama M."/>
            <person name="Aluri S."/>
            <person name="Balachadran M.T."/>
            <person name="Sivarajan S.R."/>
            <person name="Patrignani A."/>
            <person name="Gruter S."/>
            <person name="Poveda L."/>
            <person name="Shimizu-Inatsugi R."/>
            <person name="Baeten J."/>
            <person name="Francoijs K.J."/>
            <person name="Nataraja K.N."/>
            <person name="Reddy Y.A.N."/>
            <person name="Phadnis S."/>
            <person name="Ravikumar R.L."/>
            <person name="Schlapbach R."/>
            <person name="Sreeman S.M."/>
            <person name="Shimizu K.K."/>
        </authorList>
    </citation>
    <scope>NUCLEOTIDE SEQUENCE</scope>
</reference>
<evidence type="ECO:0000313" key="3">
    <source>
        <dbReference type="Proteomes" id="UP001054889"/>
    </source>
</evidence>
<keyword evidence="3" id="KW-1185">Reference proteome</keyword>